<dbReference type="Proteomes" id="UP000593571">
    <property type="component" value="Unassembled WGS sequence"/>
</dbReference>
<feature type="region of interest" description="Disordered" evidence="3">
    <location>
        <begin position="225"/>
        <end position="320"/>
    </location>
</feature>
<dbReference type="AlphaFoldDB" id="A0A7J8D697"/>
<sequence>MAEKSHGSDSLQGSQEKSRRDILRSTKSAWAPLDERMPPGSEEESQHLSIPTLEDAKQESIQQWLDSGFFVNENFQQVSDHAVNLHEQGMVQMTVKDYLRSLHQFSETPTLSRGTSFNSCHSAAGIPQSIPEWLEFWENDPVEVLLDLGFGADEPDICTQIPARFLGCGSAARGIDIRVFLEAQKQRMDIENPDLYGRFRQLEILDHVATAFSSLLNDVSALQNKAREKDGGESVQRTSVQSFEEEIGNPLDLSSGTEGATVTRANSCQSDSSGFLEEPPEPPPLQLPPLPGSQGPTENGCLKPGGHSQHSVSAQDCQPESDESAFKSVVSTAFSSQDWNVLEEKASASVVEKESQFEAVEGPPELLTPDTATIGGEQPRRDGRLRPQLPGPQTEHEDGVGMVTSEQDRLLRFIMTCPTDVKDGFVGPEGVGERCVQSHHRESPRSPGTGHVQGQLLPIDLEAPGGAEPSKLCSDINDTLPTWEGLPWRVPEPGKVTPHTADLIQASDKSIPHLDELSGGATPQEKPRCSVLGQTPPGAESGMGNLPPNADVNTVSSKSVTVQMSPNLALAAQTAVTSGADSRGTTFECTVYDPVATTEPELGTEARQLADVSVHIYRCEPRSQHHRSAPSYRAQPLTKSVSLDAGFPRIYPVDSCHAAPTHCCHCYHHRPHRPAERQSPSPVPSAHGHRLCSHGHLEARFMKALKVLQDAAVRELCSCSVHEMEAMKMLCQSFREHLEEIEPPLVGQQALFSRDVSEEERKEAEQLQTLREALRQQVEELEFQLGDRARQIREEGTQLQLELLTGELPEHCTNPRQYDWMEEKNGQTSCADIHPVTVPGAACPPDDGQQASCSGSTHLAAFPPPVLENSTRMSPPAWGEFGLAPLTNHLTGEKHTNVFH</sequence>
<feature type="region of interest" description="Disordered" evidence="3">
    <location>
        <begin position="513"/>
        <end position="553"/>
    </location>
</feature>
<gene>
    <name evidence="5" type="ORF">HJG63_006961</name>
</gene>
<feature type="coiled-coil region" evidence="2">
    <location>
        <begin position="756"/>
        <end position="784"/>
    </location>
</feature>
<evidence type="ECO:0000256" key="3">
    <source>
        <dbReference type="SAM" id="MobiDB-lite"/>
    </source>
</evidence>
<feature type="region of interest" description="Disordered" evidence="3">
    <location>
        <begin position="354"/>
        <end position="399"/>
    </location>
</feature>
<dbReference type="Pfam" id="PF14722">
    <property type="entry name" value="KRAP_IP3R_bind"/>
    <property type="match status" value="1"/>
</dbReference>
<feature type="region of interest" description="Disordered" evidence="3">
    <location>
        <begin position="1"/>
        <end position="53"/>
    </location>
</feature>
<dbReference type="SMART" id="SM01257">
    <property type="entry name" value="KRAP_IP3R_bind"/>
    <property type="match status" value="1"/>
</dbReference>
<dbReference type="InterPro" id="IPR029325">
    <property type="entry name" value="ITPR-bd"/>
</dbReference>
<proteinExistence type="predicted"/>
<evidence type="ECO:0000256" key="1">
    <source>
        <dbReference type="ARBA" id="ARBA00023054"/>
    </source>
</evidence>
<evidence type="ECO:0000259" key="4">
    <source>
        <dbReference type="SMART" id="SM01257"/>
    </source>
</evidence>
<keyword evidence="6" id="KW-1185">Reference proteome</keyword>
<dbReference type="InterPro" id="IPR043444">
    <property type="entry name" value="TESPA1-like"/>
</dbReference>
<comment type="caution">
    <text evidence="5">The sequence shown here is derived from an EMBL/GenBank/DDBJ whole genome shotgun (WGS) entry which is preliminary data.</text>
</comment>
<evidence type="ECO:0000313" key="6">
    <source>
        <dbReference type="Proteomes" id="UP000593571"/>
    </source>
</evidence>
<keyword evidence="1 2" id="KW-0175">Coiled coil</keyword>
<name>A0A7J8D697_ROUAE</name>
<dbReference type="EMBL" id="JACASE010000013">
    <property type="protein sequence ID" value="KAF6418595.1"/>
    <property type="molecule type" value="Genomic_DNA"/>
</dbReference>
<feature type="domain" description="ITPR-interacting" evidence="4">
    <location>
        <begin position="109"/>
        <end position="258"/>
    </location>
</feature>
<feature type="compositionally biased region" description="Pro residues" evidence="3">
    <location>
        <begin position="281"/>
        <end position="291"/>
    </location>
</feature>
<evidence type="ECO:0000256" key="2">
    <source>
        <dbReference type="SAM" id="Coils"/>
    </source>
</evidence>
<dbReference type="PANTHER" id="PTHR17469:SF14">
    <property type="entry name" value="PROTEIN ITPRID1"/>
    <property type="match status" value="1"/>
</dbReference>
<protein>
    <submittedName>
        <fullName evidence="5">ITPR interacting domain containing 1</fullName>
    </submittedName>
</protein>
<dbReference type="PANTHER" id="PTHR17469">
    <property type="entry name" value="SPERM SPECIFIC ANTIGEN 2-RELATED"/>
    <property type="match status" value="1"/>
</dbReference>
<evidence type="ECO:0000313" key="5">
    <source>
        <dbReference type="EMBL" id="KAF6418595.1"/>
    </source>
</evidence>
<accession>A0A7J8D697</accession>
<reference evidence="5 6" key="1">
    <citation type="journal article" date="2020" name="Nature">
        <title>Six reference-quality genomes reveal evolution of bat adaptations.</title>
        <authorList>
            <person name="Jebb D."/>
            <person name="Huang Z."/>
            <person name="Pippel M."/>
            <person name="Hughes G.M."/>
            <person name="Lavrichenko K."/>
            <person name="Devanna P."/>
            <person name="Winkler S."/>
            <person name="Jermiin L.S."/>
            <person name="Skirmuntt E.C."/>
            <person name="Katzourakis A."/>
            <person name="Burkitt-Gray L."/>
            <person name="Ray D.A."/>
            <person name="Sullivan K.A.M."/>
            <person name="Roscito J.G."/>
            <person name="Kirilenko B.M."/>
            <person name="Davalos L.M."/>
            <person name="Corthals A.P."/>
            <person name="Power M.L."/>
            <person name="Jones G."/>
            <person name="Ransome R.D."/>
            <person name="Dechmann D.K.N."/>
            <person name="Locatelli A.G."/>
            <person name="Puechmaille S.J."/>
            <person name="Fedrigo O."/>
            <person name="Jarvis E.D."/>
            <person name="Hiller M."/>
            <person name="Vernes S.C."/>
            <person name="Myers E.W."/>
            <person name="Teeling E.C."/>
        </authorList>
    </citation>
    <scope>NUCLEOTIDE SEQUENCE [LARGE SCALE GENOMIC DNA]</scope>
    <source>
        <strain evidence="5">MRouAeg1</strain>
        <tissue evidence="5">Muscle</tissue>
    </source>
</reference>
<organism evidence="5 6">
    <name type="scientific">Rousettus aegyptiacus</name>
    <name type="common">Egyptian fruit bat</name>
    <name type="synonym">Pteropus aegyptiacus</name>
    <dbReference type="NCBI Taxonomy" id="9407"/>
    <lineage>
        <taxon>Eukaryota</taxon>
        <taxon>Metazoa</taxon>
        <taxon>Chordata</taxon>
        <taxon>Craniata</taxon>
        <taxon>Vertebrata</taxon>
        <taxon>Euteleostomi</taxon>
        <taxon>Mammalia</taxon>
        <taxon>Eutheria</taxon>
        <taxon>Laurasiatheria</taxon>
        <taxon>Chiroptera</taxon>
        <taxon>Yinpterochiroptera</taxon>
        <taxon>Pteropodoidea</taxon>
        <taxon>Pteropodidae</taxon>
        <taxon>Rousettinae</taxon>
        <taxon>Rousettus</taxon>
    </lineage>
</organism>
<dbReference type="Pfam" id="PF14723">
    <property type="entry name" value="SSFA2_C"/>
    <property type="match status" value="1"/>
</dbReference>
<feature type="compositionally biased region" description="Polar residues" evidence="3">
    <location>
        <begin position="308"/>
        <end position="318"/>
    </location>
</feature>
<dbReference type="GO" id="GO:0005102">
    <property type="term" value="F:signaling receptor binding"/>
    <property type="evidence" value="ECO:0007669"/>
    <property type="project" value="InterPro"/>
</dbReference>
<dbReference type="InterPro" id="IPR029326">
    <property type="entry name" value="SSFA2_C"/>
</dbReference>
<feature type="compositionally biased region" description="Polar residues" evidence="3">
    <location>
        <begin position="252"/>
        <end position="273"/>
    </location>
</feature>